<keyword evidence="3" id="KW-1185">Reference proteome</keyword>
<dbReference type="InterPro" id="IPR000086">
    <property type="entry name" value="NUDIX_hydrolase_dom"/>
</dbReference>
<evidence type="ECO:0000313" key="2">
    <source>
        <dbReference type="EMBL" id="TCS93868.1"/>
    </source>
</evidence>
<protein>
    <submittedName>
        <fullName evidence="2">Isopentenyldiphosphate isomerase</fullName>
    </submittedName>
</protein>
<proteinExistence type="predicted"/>
<comment type="caution">
    <text evidence="2">The sequence shown here is derived from an EMBL/GenBank/DDBJ whole genome shotgun (WGS) entry which is preliminary data.</text>
</comment>
<evidence type="ECO:0000313" key="3">
    <source>
        <dbReference type="Proteomes" id="UP000294937"/>
    </source>
</evidence>
<dbReference type="EMBL" id="SMAG01000005">
    <property type="protein sequence ID" value="TCS93868.1"/>
    <property type="molecule type" value="Genomic_DNA"/>
</dbReference>
<dbReference type="AlphaFoldDB" id="A0A4R3L4H5"/>
<dbReference type="GO" id="GO:0016853">
    <property type="term" value="F:isomerase activity"/>
    <property type="evidence" value="ECO:0007669"/>
    <property type="project" value="UniProtKB-KW"/>
</dbReference>
<evidence type="ECO:0000259" key="1">
    <source>
        <dbReference type="PROSITE" id="PS51462"/>
    </source>
</evidence>
<gene>
    <name evidence="2" type="ORF">EDD58_10577</name>
</gene>
<reference evidence="2 3" key="1">
    <citation type="submission" date="2019-03" db="EMBL/GenBank/DDBJ databases">
        <title>Genomic Encyclopedia of Type Strains, Phase IV (KMG-IV): sequencing the most valuable type-strain genomes for metagenomic binning, comparative biology and taxonomic classification.</title>
        <authorList>
            <person name="Goeker M."/>
        </authorList>
    </citation>
    <scope>NUCLEOTIDE SEQUENCE [LARGE SCALE GENOMIC DNA]</scope>
    <source>
        <strain evidence="2 3">DSM 45707</strain>
    </source>
</reference>
<accession>A0A4R3L4H5</accession>
<sequence length="212" mass="24928">MESEAIKIFDEYRNEVGVATRKKAHQVGHWHETFHCWFINREEGMNYIYFQLRSETKKDFPNLLDITAAGHILANENVSDGIREVKEELGIALSDHELVSLGVIKDCIISKDFIDREFCNVFLYESNKKMNEYKLQREEVSGIFKVPFDEFCELWLGDVEEITVEGFQVSYDGHKVVLNMNVNKSNFVPHENAYYERLLALIRKRFEIYSNQ</sequence>
<dbReference type="PROSITE" id="PS51462">
    <property type="entry name" value="NUDIX"/>
    <property type="match status" value="1"/>
</dbReference>
<keyword evidence="2" id="KW-0413">Isomerase</keyword>
<dbReference type="Proteomes" id="UP000294937">
    <property type="component" value="Unassembled WGS sequence"/>
</dbReference>
<dbReference type="SUPFAM" id="SSF55811">
    <property type="entry name" value="Nudix"/>
    <property type="match status" value="1"/>
</dbReference>
<dbReference type="CDD" id="cd04692">
    <property type="entry name" value="NUDIX_Hydrolase"/>
    <property type="match status" value="1"/>
</dbReference>
<dbReference type="OrthoDB" id="9780586at2"/>
<dbReference type="RefSeq" id="WP_131925202.1">
    <property type="nucleotide sequence ID" value="NZ_SMAG01000005.1"/>
</dbReference>
<feature type="domain" description="Nudix hydrolase" evidence="1">
    <location>
        <begin position="29"/>
        <end position="169"/>
    </location>
</feature>
<dbReference type="Gene3D" id="3.90.79.10">
    <property type="entry name" value="Nucleoside Triphosphate Pyrophosphohydrolase"/>
    <property type="match status" value="1"/>
</dbReference>
<dbReference type="PANTHER" id="PTHR10885">
    <property type="entry name" value="ISOPENTENYL-DIPHOSPHATE DELTA-ISOMERASE"/>
    <property type="match status" value="1"/>
</dbReference>
<organism evidence="2 3">
    <name type="scientific">Hazenella coriacea</name>
    <dbReference type="NCBI Taxonomy" id="1179467"/>
    <lineage>
        <taxon>Bacteria</taxon>
        <taxon>Bacillati</taxon>
        <taxon>Bacillota</taxon>
        <taxon>Bacilli</taxon>
        <taxon>Bacillales</taxon>
        <taxon>Thermoactinomycetaceae</taxon>
        <taxon>Hazenella</taxon>
    </lineage>
</organism>
<name>A0A4R3L4H5_9BACL</name>
<dbReference type="InterPro" id="IPR015797">
    <property type="entry name" value="NUDIX_hydrolase-like_dom_sf"/>
</dbReference>
<dbReference type="PANTHER" id="PTHR10885:SF0">
    <property type="entry name" value="ISOPENTENYL-DIPHOSPHATE DELTA-ISOMERASE"/>
    <property type="match status" value="1"/>
</dbReference>